<keyword evidence="6" id="KW-0479">Metal-binding</keyword>
<dbReference type="SMART" id="SM00220">
    <property type="entry name" value="S_TKc"/>
    <property type="match status" value="1"/>
</dbReference>
<dbReference type="AlphaFoldDB" id="A0A1R2CKK4"/>
<feature type="domain" description="EF-hand" evidence="19">
    <location>
        <begin position="456"/>
        <end position="485"/>
    </location>
</feature>
<comment type="similarity">
    <text evidence="12">Belongs to the protein kinase superfamily. Ser/Thr protein kinase family. CDPK subfamily.</text>
</comment>
<keyword evidence="9" id="KW-0418">Kinase</keyword>
<comment type="caution">
    <text evidence="20">The sequence shown here is derived from an EMBL/GenBank/DDBJ whole genome shotgun (WGS) entry which is preliminary data.</text>
</comment>
<sequence length="485" mass="54784">MGCGLGRSSSGSNNTRKKTQRLSIEPRMFLSKNKGRLSDDYVFVRNLGSGAFADVKLYLYKPTNQTRAVKIIHKVGLHQQQMDAEYMLKEISVLTSLDHPNILRCYEIFEDLWRFYVVIEYCAGGELFSKLVLMSKFTEAQASEIMFQLLSAVAYCHERLVIHRDLKPENILLEDNEGSLKIKVADFGSSCFIDPKKHLSGCFGSAYYVAPEVLMDEYNEKCDIWSLGVIMFILLTGQPPYPGKNSKTILQMIRDSPLAISESKVPGVSASAIDLLRMILTIDPKLRINAKTALNHDWIKQHREIGTPADLSKTLKILEAFHSTAKLKDAIHIFLATQVISHEECKMLTENFVKLDKNADGKISKDELVSEYVEAFEEKEAKNRVEQIIQRVDVNLNGDIDYSEFLSACMNYTNYLSKENLEAAFKLFDLDNSGFITADELREVFGDANAFGDGVWKEVLKQVDLNGDGVIDMKEFIALMTSNVN</sequence>
<dbReference type="FunFam" id="1.10.238.10:FF:000001">
    <property type="entry name" value="Calmodulin 1"/>
    <property type="match status" value="1"/>
</dbReference>
<feature type="domain" description="EF-hand" evidence="19">
    <location>
        <begin position="343"/>
        <end position="378"/>
    </location>
</feature>
<evidence type="ECO:0000256" key="5">
    <source>
        <dbReference type="ARBA" id="ARBA00022679"/>
    </source>
</evidence>
<dbReference type="PROSITE" id="PS00107">
    <property type="entry name" value="PROTEIN_KINASE_ATP"/>
    <property type="match status" value="1"/>
</dbReference>
<dbReference type="PROSITE" id="PS00018">
    <property type="entry name" value="EF_HAND_1"/>
    <property type="match status" value="3"/>
</dbReference>
<comment type="cofactor">
    <cofactor evidence="1">
        <name>Mg(2+)</name>
        <dbReference type="ChEBI" id="CHEBI:18420"/>
    </cofactor>
</comment>
<feature type="domain" description="EF-hand" evidence="19">
    <location>
        <begin position="380"/>
        <end position="415"/>
    </location>
</feature>
<feature type="region of interest" description="Disordered" evidence="17">
    <location>
        <begin position="1"/>
        <end position="20"/>
    </location>
</feature>
<dbReference type="InterPro" id="IPR008271">
    <property type="entry name" value="Ser/Thr_kinase_AS"/>
</dbReference>
<evidence type="ECO:0000256" key="9">
    <source>
        <dbReference type="ARBA" id="ARBA00022777"/>
    </source>
</evidence>
<evidence type="ECO:0000313" key="21">
    <source>
        <dbReference type="Proteomes" id="UP000187209"/>
    </source>
</evidence>
<dbReference type="FunFam" id="3.30.200.20:FF:000315">
    <property type="entry name" value="Calcium-dependent protein kinase 3"/>
    <property type="match status" value="1"/>
</dbReference>
<evidence type="ECO:0000256" key="11">
    <source>
        <dbReference type="ARBA" id="ARBA00022840"/>
    </source>
</evidence>
<keyword evidence="7" id="KW-0677">Repeat</keyword>
<gene>
    <name evidence="20" type="ORF">SteCoe_8290</name>
</gene>
<dbReference type="Gene3D" id="1.10.238.10">
    <property type="entry name" value="EF-hand"/>
    <property type="match status" value="2"/>
</dbReference>
<name>A0A1R2CKK4_9CILI</name>
<evidence type="ECO:0000259" key="19">
    <source>
        <dbReference type="PROSITE" id="PS50222"/>
    </source>
</evidence>
<dbReference type="OrthoDB" id="6513151at2759"/>
<reference evidence="20 21" key="1">
    <citation type="submission" date="2016-11" db="EMBL/GenBank/DDBJ databases">
        <title>The macronuclear genome of Stentor coeruleus: a giant cell with tiny introns.</title>
        <authorList>
            <person name="Slabodnick M."/>
            <person name="Ruby J.G."/>
            <person name="Reiff S.B."/>
            <person name="Swart E.C."/>
            <person name="Gosai S."/>
            <person name="Prabakaran S."/>
            <person name="Witkowska E."/>
            <person name="Larue G.E."/>
            <person name="Fisher S."/>
            <person name="Freeman R.M."/>
            <person name="Gunawardena J."/>
            <person name="Chu W."/>
            <person name="Stover N.A."/>
            <person name="Gregory B.D."/>
            <person name="Nowacki M."/>
            <person name="Derisi J."/>
            <person name="Roy S.W."/>
            <person name="Marshall W.F."/>
            <person name="Sood P."/>
        </authorList>
    </citation>
    <scope>NUCLEOTIDE SEQUENCE [LARGE SCALE GENOMIC DNA]</scope>
    <source>
        <strain evidence="20">WM001</strain>
    </source>
</reference>
<dbReference type="InterPro" id="IPR002048">
    <property type="entry name" value="EF_hand_dom"/>
</dbReference>
<dbReference type="FunFam" id="1.10.510.10:FF:000571">
    <property type="entry name" value="Maternal embryonic leucine zipper kinase"/>
    <property type="match status" value="1"/>
</dbReference>
<accession>A0A1R2CKK4</accession>
<dbReference type="PROSITE" id="PS50222">
    <property type="entry name" value="EF_HAND_2"/>
    <property type="match status" value="4"/>
</dbReference>
<evidence type="ECO:0000256" key="12">
    <source>
        <dbReference type="ARBA" id="ARBA00024334"/>
    </source>
</evidence>
<evidence type="ECO:0000256" key="3">
    <source>
        <dbReference type="ARBA" id="ARBA00012513"/>
    </source>
</evidence>
<evidence type="ECO:0000256" key="16">
    <source>
        <dbReference type="RuleBase" id="RU000304"/>
    </source>
</evidence>
<evidence type="ECO:0000256" key="10">
    <source>
        <dbReference type="ARBA" id="ARBA00022837"/>
    </source>
</evidence>
<comment type="catalytic activity">
    <reaction evidence="13">
        <text>L-threonyl-[protein] + ATP = O-phospho-L-threonyl-[protein] + ADP + H(+)</text>
        <dbReference type="Rhea" id="RHEA:46608"/>
        <dbReference type="Rhea" id="RHEA-COMP:11060"/>
        <dbReference type="Rhea" id="RHEA-COMP:11605"/>
        <dbReference type="ChEBI" id="CHEBI:15378"/>
        <dbReference type="ChEBI" id="CHEBI:30013"/>
        <dbReference type="ChEBI" id="CHEBI:30616"/>
        <dbReference type="ChEBI" id="CHEBI:61977"/>
        <dbReference type="ChEBI" id="CHEBI:456216"/>
        <dbReference type="EC" id="2.7.11.1"/>
    </reaction>
</comment>
<evidence type="ECO:0000256" key="8">
    <source>
        <dbReference type="ARBA" id="ARBA00022741"/>
    </source>
</evidence>
<protein>
    <recommendedName>
        <fullName evidence="3">non-specific serine/threonine protein kinase</fullName>
        <ecNumber evidence="3">2.7.11.1</ecNumber>
    </recommendedName>
</protein>
<keyword evidence="11 15" id="KW-0067">ATP-binding</keyword>
<proteinExistence type="inferred from homology"/>
<evidence type="ECO:0000256" key="17">
    <source>
        <dbReference type="SAM" id="MobiDB-lite"/>
    </source>
</evidence>
<evidence type="ECO:0000313" key="20">
    <source>
        <dbReference type="EMBL" id="OMJ89496.1"/>
    </source>
</evidence>
<dbReference type="SUPFAM" id="SSF56112">
    <property type="entry name" value="Protein kinase-like (PK-like)"/>
    <property type="match status" value="1"/>
</dbReference>
<dbReference type="EC" id="2.7.11.1" evidence="3"/>
<dbReference type="Pfam" id="PF13499">
    <property type="entry name" value="EF-hand_7"/>
    <property type="match status" value="2"/>
</dbReference>
<evidence type="ECO:0000259" key="18">
    <source>
        <dbReference type="PROSITE" id="PS50011"/>
    </source>
</evidence>
<dbReference type="GO" id="GO:0004674">
    <property type="term" value="F:protein serine/threonine kinase activity"/>
    <property type="evidence" value="ECO:0007669"/>
    <property type="project" value="UniProtKB-KW"/>
</dbReference>
<dbReference type="PROSITE" id="PS50011">
    <property type="entry name" value="PROTEIN_KINASE_DOM"/>
    <property type="match status" value="1"/>
</dbReference>
<evidence type="ECO:0000256" key="6">
    <source>
        <dbReference type="ARBA" id="ARBA00022723"/>
    </source>
</evidence>
<dbReference type="InterPro" id="IPR011009">
    <property type="entry name" value="Kinase-like_dom_sf"/>
</dbReference>
<evidence type="ECO:0000256" key="1">
    <source>
        <dbReference type="ARBA" id="ARBA00001946"/>
    </source>
</evidence>
<dbReference type="GO" id="GO:0005509">
    <property type="term" value="F:calcium ion binding"/>
    <property type="evidence" value="ECO:0007669"/>
    <property type="project" value="InterPro"/>
</dbReference>
<comment type="subunit">
    <text evidence="2">Monomer.</text>
</comment>
<keyword evidence="21" id="KW-1185">Reference proteome</keyword>
<dbReference type="InterPro" id="IPR011992">
    <property type="entry name" value="EF-hand-dom_pair"/>
</dbReference>
<dbReference type="Pfam" id="PF00069">
    <property type="entry name" value="Pkinase"/>
    <property type="match status" value="1"/>
</dbReference>
<comment type="catalytic activity">
    <reaction evidence="14">
        <text>L-seryl-[protein] + ATP = O-phospho-L-seryl-[protein] + ADP + H(+)</text>
        <dbReference type="Rhea" id="RHEA:17989"/>
        <dbReference type="Rhea" id="RHEA-COMP:9863"/>
        <dbReference type="Rhea" id="RHEA-COMP:11604"/>
        <dbReference type="ChEBI" id="CHEBI:15378"/>
        <dbReference type="ChEBI" id="CHEBI:29999"/>
        <dbReference type="ChEBI" id="CHEBI:30616"/>
        <dbReference type="ChEBI" id="CHEBI:83421"/>
        <dbReference type="ChEBI" id="CHEBI:456216"/>
        <dbReference type="EC" id="2.7.11.1"/>
    </reaction>
</comment>
<evidence type="ECO:0000256" key="2">
    <source>
        <dbReference type="ARBA" id="ARBA00011245"/>
    </source>
</evidence>
<dbReference type="PANTHER" id="PTHR24349">
    <property type="entry name" value="SERINE/THREONINE-PROTEIN KINASE"/>
    <property type="match status" value="1"/>
</dbReference>
<keyword evidence="10" id="KW-0106">Calcium</keyword>
<feature type="domain" description="EF-hand" evidence="19">
    <location>
        <begin position="416"/>
        <end position="451"/>
    </location>
</feature>
<dbReference type="Gene3D" id="3.30.200.20">
    <property type="entry name" value="Phosphorylase Kinase, domain 1"/>
    <property type="match status" value="1"/>
</dbReference>
<dbReference type="InterPro" id="IPR000719">
    <property type="entry name" value="Prot_kinase_dom"/>
</dbReference>
<organism evidence="20 21">
    <name type="scientific">Stentor coeruleus</name>
    <dbReference type="NCBI Taxonomy" id="5963"/>
    <lineage>
        <taxon>Eukaryota</taxon>
        <taxon>Sar</taxon>
        <taxon>Alveolata</taxon>
        <taxon>Ciliophora</taxon>
        <taxon>Postciliodesmatophora</taxon>
        <taxon>Heterotrichea</taxon>
        <taxon>Heterotrichida</taxon>
        <taxon>Stentoridae</taxon>
        <taxon>Stentor</taxon>
    </lineage>
</organism>
<dbReference type="CDD" id="cd00051">
    <property type="entry name" value="EFh"/>
    <property type="match status" value="2"/>
</dbReference>
<evidence type="ECO:0000256" key="14">
    <source>
        <dbReference type="ARBA" id="ARBA00048679"/>
    </source>
</evidence>
<keyword evidence="5" id="KW-0808">Transferase</keyword>
<keyword evidence="8 15" id="KW-0547">Nucleotide-binding</keyword>
<dbReference type="PROSITE" id="PS00108">
    <property type="entry name" value="PROTEIN_KINASE_ST"/>
    <property type="match status" value="1"/>
</dbReference>
<dbReference type="Gene3D" id="1.10.510.10">
    <property type="entry name" value="Transferase(Phosphotransferase) domain 1"/>
    <property type="match status" value="1"/>
</dbReference>
<dbReference type="EMBL" id="MPUH01000124">
    <property type="protein sequence ID" value="OMJ89496.1"/>
    <property type="molecule type" value="Genomic_DNA"/>
</dbReference>
<feature type="domain" description="Protein kinase" evidence="18">
    <location>
        <begin position="41"/>
        <end position="299"/>
    </location>
</feature>
<dbReference type="CDD" id="cd05117">
    <property type="entry name" value="STKc_CAMK"/>
    <property type="match status" value="1"/>
</dbReference>
<dbReference type="SUPFAM" id="SSF47473">
    <property type="entry name" value="EF-hand"/>
    <property type="match status" value="1"/>
</dbReference>
<evidence type="ECO:0000256" key="13">
    <source>
        <dbReference type="ARBA" id="ARBA00047899"/>
    </source>
</evidence>
<dbReference type="Proteomes" id="UP000187209">
    <property type="component" value="Unassembled WGS sequence"/>
</dbReference>
<evidence type="ECO:0000256" key="15">
    <source>
        <dbReference type="PROSITE-ProRule" id="PRU10141"/>
    </source>
</evidence>
<evidence type="ECO:0000256" key="7">
    <source>
        <dbReference type="ARBA" id="ARBA00022737"/>
    </source>
</evidence>
<evidence type="ECO:0000256" key="4">
    <source>
        <dbReference type="ARBA" id="ARBA00022527"/>
    </source>
</evidence>
<dbReference type="InterPro" id="IPR050205">
    <property type="entry name" value="CDPK_Ser/Thr_kinases"/>
</dbReference>
<dbReference type="SMART" id="SM00054">
    <property type="entry name" value="EFh"/>
    <property type="match status" value="4"/>
</dbReference>
<feature type="binding site" evidence="15">
    <location>
        <position position="70"/>
    </location>
    <ligand>
        <name>ATP</name>
        <dbReference type="ChEBI" id="CHEBI:30616"/>
    </ligand>
</feature>
<dbReference type="InterPro" id="IPR017441">
    <property type="entry name" value="Protein_kinase_ATP_BS"/>
</dbReference>
<dbReference type="GO" id="GO:0005524">
    <property type="term" value="F:ATP binding"/>
    <property type="evidence" value="ECO:0007669"/>
    <property type="project" value="UniProtKB-UniRule"/>
</dbReference>
<keyword evidence="4 16" id="KW-0723">Serine/threonine-protein kinase</keyword>
<dbReference type="InterPro" id="IPR018247">
    <property type="entry name" value="EF_Hand_1_Ca_BS"/>
</dbReference>